<dbReference type="EMBL" id="MLYV02000302">
    <property type="protein sequence ID" value="PSS15419.1"/>
    <property type="molecule type" value="Genomic_DNA"/>
</dbReference>
<name>A0A2R6QUK7_9APHY</name>
<gene>
    <name evidence="1" type="ORF">PHLCEN_2v3257</name>
</gene>
<comment type="caution">
    <text evidence="1">The sequence shown here is derived from an EMBL/GenBank/DDBJ whole genome shotgun (WGS) entry which is preliminary data.</text>
</comment>
<keyword evidence="2" id="KW-1185">Reference proteome</keyword>
<proteinExistence type="predicted"/>
<evidence type="ECO:0000313" key="1">
    <source>
        <dbReference type="EMBL" id="PSS15419.1"/>
    </source>
</evidence>
<dbReference type="OrthoDB" id="40048at2759"/>
<evidence type="ECO:0000313" key="2">
    <source>
        <dbReference type="Proteomes" id="UP000186601"/>
    </source>
</evidence>
<protein>
    <submittedName>
        <fullName evidence="1">Uncharacterized protein</fullName>
    </submittedName>
</protein>
<organism evidence="1 2">
    <name type="scientific">Hermanssonia centrifuga</name>
    <dbReference type="NCBI Taxonomy" id="98765"/>
    <lineage>
        <taxon>Eukaryota</taxon>
        <taxon>Fungi</taxon>
        <taxon>Dikarya</taxon>
        <taxon>Basidiomycota</taxon>
        <taxon>Agaricomycotina</taxon>
        <taxon>Agaricomycetes</taxon>
        <taxon>Polyporales</taxon>
        <taxon>Meruliaceae</taxon>
        <taxon>Hermanssonia</taxon>
    </lineage>
</organism>
<accession>A0A2R6QUK7</accession>
<dbReference type="Proteomes" id="UP000186601">
    <property type="component" value="Unassembled WGS sequence"/>
</dbReference>
<reference evidence="1 2" key="1">
    <citation type="submission" date="2018-02" db="EMBL/GenBank/DDBJ databases">
        <title>Genome sequence of the basidiomycete white-rot fungus Phlebia centrifuga.</title>
        <authorList>
            <person name="Granchi Z."/>
            <person name="Peng M."/>
            <person name="de Vries R.P."/>
            <person name="Hilden K."/>
            <person name="Makela M.R."/>
            <person name="Grigoriev I."/>
            <person name="Riley R."/>
        </authorList>
    </citation>
    <scope>NUCLEOTIDE SEQUENCE [LARGE SCALE GENOMIC DNA]</scope>
    <source>
        <strain evidence="1 2">FBCC195</strain>
    </source>
</reference>
<sequence length="92" mass="10475">MSLVALKENEVQERSEVAAEEWSFNPSDDLLFWQAPDGEIFTDLLETVDSKTGTSSPIAKFPRFYPYAEHASGVTRKRKAFAITTFHRTYAK</sequence>
<dbReference type="AlphaFoldDB" id="A0A2R6QUK7"/>